<accession>A0A7X1KQF0</accession>
<dbReference type="GO" id="GO:0005524">
    <property type="term" value="F:ATP binding"/>
    <property type="evidence" value="ECO:0007669"/>
    <property type="project" value="UniProtKB-KW"/>
</dbReference>
<dbReference type="InterPro" id="IPR001789">
    <property type="entry name" value="Sig_transdc_resp-reg_receiver"/>
</dbReference>
<keyword evidence="11" id="KW-1185">Reference proteome</keyword>
<evidence type="ECO:0000256" key="7">
    <source>
        <dbReference type="PROSITE-ProRule" id="PRU00169"/>
    </source>
</evidence>
<dbReference type="InterPro" id="IPR009057">
    <property type="entry name" value="Homeodomain-like_sf"/>
</dbReference>
<dbReference type="SUPFAM" id="SSF52172">
    <property type="entry name" value="CheY-like"/>
    <property type="match status" value="1"/>
</dbReference>
<keyword evidence="2" id="KW-0547">Nucleotide-binding</keyword>
<dbReference type="SUPFAM" id="SSF46689">
    <property type="entry name" value="Homeodomain-like"/>
    <property type="match status" value="1"/>
</dbReference>
<reference evidence="10 11" key="1">
    <citation type="submission" date="2020-08" db="EMBL/GenBank/DDBJ databases">
        <title>The genome sequence of type strain Novosphingobium piscinae KCTC 42194.</title>
        <authorList>
            <person name="Liu Y."/>
        </authorList>
    </citation>
    <scope>NUCLEOTIDE SEQUENCE [LARGE SCALE GENOMIC DNA]</scope>
    <source>
        <strain evidence="10 11">KCTC 42194</strain>
    </source>
</reference>
<evidence type="ECO:0000256" key="6">
    <source>
        <dbReference type="ARBA" id="ARBA00023163"/>
    </source>
</evidence>
<protein>
    <submittedName>
        <fullName evidence="10">Sigma-54-dependent Fis family transcriptional regulator</fullName>
    </submittedName>
</protein>
<dbReference type="EMBL" id="JACLAX010000010">
    <property type="protein sequence ID" value="MBC2669674.1"/>
    <property type="molecule type" value="Genomic_DNA"/>
</dbReference>
<name>A0A7X1KQF0_9SPHN</name>
<dbReference type="PANTHER" id="PTHR32071:SF57">
    <property type="entry name" value="C4-DICARBOXYLATE TRANSPORT TRANSCRIPTIONAL REGULATORY PROTEIN DCTD"/>
    <property type="match status" value="1"/>
</dbReference>
<dbReference type="PROSITE" id="PS00688">
    <property type="entry name" value="SIGMA54_INTERACT_3"/>
    <property type="match status" value="1"/>
</dbReference>
<evidence type="ECO:0000256" key="1">
    <source>
        <dbReference type="ARBA" id="ARBA00022553"/>
    </source>
</evidence>
<dbReference type="Gene3D" id="3.40.50.2300">
    <property type="match status" value="1"/>
</dbReference>
<evidence type="ECO:0000259" key="8">
    <source>
        <dbReference type="PROSITE" id="PS50045"/>
    </source>
</evidence>
<dbReference type="SUPFAM" id="SSF52540">
    <property type="entry name" value="P-loop containing nucleoside triphosphate hydrolases"/>
    <property type="match status" value="1"/>
</dbReference>
<comment type="caution">
    <text evidence="10">The sequence shown here is derived from an EMBL/GenBank/DDBJ whole genome shotgun (WGS) entry which is preliminary data.</text>
</comment>
<dbReference type="InterPro" id="IPR025662">
    <property type="entry name" value="Sigma_54_int_dom_ATP-bd_1"/>
</dbReference>
<sequence>MSAPAPNRVALVEDDEDLRRSTAQFLRLGGCDVVAFGSPADALAALDDAWDGVVVADVRMPGMTGIELFRRLREKDAELPVILITGHGDVAMAVDMLKAGAWDFLTKPFAPEALLAAVERAQRARTLVLDNRRLKAEALSDYSSVLIGNSASISRLRAMIPALADSDLDILIEGETGTGKELFARLLHRAGKRRRYRCLSVSCASLPDALEDELFGPGGPSSMLAANRGTLILDDLDLASARLQGRLVQATEERVLRPAGSKDPIPLDLRIVATAGTTQGPAQAGILPALLYRIAAVRLFMPPLRERREDIPMLFAHHVGLITARLRQPIPPMTAAVRDYLHDHDWPGNVRELVHYAERFVLGLIETGPPAAVEAVRPSLTARLETYERQAIVEAVLAADGEVGKAIASLGLPRKTFYYRVNKLGIDLAALRQARRPRGPS</sequence>
<dbReference type="CDD" id="cd00009">
    <property type="entry name" value="AAA"/>
    <property type="match status" value="1"/>
</dbReference>
<evidence type="ECO:0000256" key="2">
    <source>
        <dbReference type="ARBA" id="ARBA00022741"/>
    </source>
</evidence>
<evidence type="ECO:0000256" key="5">
    <source>
        <dbReference type="ARBA" id="ARBA00023015"/>
    </source>
</evidence>
<evidence type="ECO:0000256" key="4">
    <source>
        <dbReference type="ARBA" id="ARBA00023012"/>
    </source>
</evidence>
<dbReference type="AlphaFoldDB" id="A0A7X1KQF0"/>
<dbReference type="GO" id="GO:0006355">
    <property type="term" value="P:regulation of DNA-templated transcription"/>
    <property type="evidence" value="ECO:0007669"/>
    <property type="project" value="InterPro"/>
</dbReference>
<dbReference type="RefSeq" id="WP_185679542.1">
    <property type="nucleotide sequence ID" value="NZ_JACLAX010000010.1"/>
</dbReference>
<feature type="domain" description="Response regulatory" evidence="9">
    <location>
        <begin position="8"/>
        <end position="122"/>
    </location>
</feature>
<dbReference type="GO" id="GO:0000160">
    <property type="term" value="P:phosphorelay signal transduction system"/>
    <property type="evidence" value="ECO:0007669"/>
    <property type="project" value="UniProtKB-KW"/>
</dbReference>
<dbReference type="CDD" id="cd17549">
    <property type="entry name" value="REC_DctD-like"/>
    <property type="match status" value="1"/>
</dbReference>
<organism evidence="10 11">
    <name type="scientific">Novosphingobium piscinae</name>
    <dbReference type="NCBI Taxonomy" id="1507448"/>
    <lineage>
        <taxon>Bacteria</taxon>
        <taxon>Pseudomonadati</taxon>
        <taxon>Pseudomonadota</taxon>
        <taxon>Alphaproteobacteria</taxon>
        <taxon>Sphingomonadales</taxon>
        <taxon>Sphingomonadaceae</taxon>
        <taxon>Novosphingobium</taxon>
    </lineage>
</organism>
<dbReference type="Pfam" id="PF00158">
    <property type="entry name" value="Sigma54_activat"/>
    <property type="match status" value="1"/>
</dbReference>
<dbReference type="InterPro" id="IPR002078">
    <property type="entry name" value="Sigma_54_int"/>
</dbReference>
<keyword evidence="4" id="KW-0902">Two-component regulatory system</keyword>
<dbReference type="SMART" id="SM00448">
    <property type="entry name" value="REC"/>
    <property type="match status" value="1"/>
</dbReference>
<dbReference type="InterPro" id="IPR025944">
    <property type="entry name" value="Sigma_54_int_dom_CS"/>
</dbReference>
<dbReference type="Proteomes" id="UP000551327">
    <property type="component" value="Unassembled WGS sequence"/>
</dbReference>
<dbReference type="Pfam" id="PF25601">
    <property type="entry name" value="AAA_lid_14"/>
    <property type="match status" value="1"/>
</dbReference>
<feature type="domain" description="Sigma-54 factor interaction" evidence="8">
    <location>
        <begin position="146"/>
        <end position="362"/>
    </location>
</feature>
<evidence type="ECO:0000313" key="10">
    <source>
        <dbReference type="EMBL" id="MBC2669674.1"/>
    </source>
</evidence>
<dbReference type="FunFam" id="3.40.50.2300:FF:000018">
    <property type="entry name" value="DNA-binding transcriptional regulator NtrC"/>
    <property type="match status" value="1"/>
</dbReference>
<keyword evidence="5" id="KW-0805">Transcription regulation</keyword>
<dbReference type="InterPro" id="IPR058031">
    <property type="entry name" value="AAA_lid_NorR"/>
</dbReference>
<keyword evidence="6" id="KW-0804">Transcription</keyword>
<evidence type="ECO:0000259" key="9">
    <source>
        <dbReference type="PROSITE" id="PS50110"/>
    </source>
</evidence>
<feature type="modified residue" description="4-aspartylphosphate" evidence="7">
    <location>
        <position position="57"/>
    </location>
</feature>
<dbReference type="PROSITE" id="PS50110">
    <property type="entry name" value="RESPONSE_REGULATORY"/>
    <property type="match status" value="1"/>
</dbReference>
<evidence type="ECO:0000256" key="3">
    <source>
        <dbReference type="ARBA" id="ARBA00022840"/>
    </source>
</evidence>
<proteinExistence type="predicted"/>
<dbReference type="PANTHER" id="PTHR32071">
    <property type="entry name" value="TRANSCRIPTIONAL REGULATORY PROTEIN"/>
    <property type="match status" value="1"/>
</dbReference>
<gene>
    <name evidence="10" type="ORF">H7F53_11015</name>
</gene>
<dbReference type="PROSITE" id="PS00675">
    <property type="entry name" value="SIGMA54_INTERACT_1"/>
    <property type="match status" value="1"/>
</dbReference>
<dbReference type="InterPro" id="IPR027417">
    <property type="entry name" value="P-loop_NTPase"/>
</dbReference>
<dbReference type="Gene3D" id="3.40.50.300">
    <property type="entry name" value="P-loop containing nucleotide triphosphate hydrolases"/>
    <property type="match status" value="1"/>
</dbReference>
<keyword evidence="1 7" id="KW-0597">Phosphoprotein</keyword>
<evidence type="ECO:0000313" key="11">
    <source>
        <dbReference type="Proteomes" id="UP000551327"/>
    </source>
</evidence>
<keyword evidence="3" id="KW-0067">ATP-binding</keyword>
<dbReference type="Gene3D" id="1.10.8.60">
    <property type="match status" value="1"/>
</dbReference>
<dbReference type="InterPro" id="IPR011006">
    <property type="entry name" value="CheY-like_superfamily"/>
</dbReference>
<dbReference type="Gene3D" id="1.10.10.60">
    <property type="entry name" value="Homeodomain-like"/>
    <property type="match status" value="1"/>
</dbReference>
<dbReference type="PROSITE" id="PS50045">
    <property type="entry name" value="SIGMA54_INTERACT_4"/>
    <property type="match status" value="1"/>
</dbReference>
<dbReference type="Pfam" id="PF00072">
    <property type="entry name" value="Response_reg"/>
    <property type="match status" value="1"/>
</dbReference>